<proteinExistence type="predicted"/>
<dbReference type="Proteomes" id="UP000799291">
    <property type="component" value="Unassembled WGS sequence"/>
</dbReference>
<feature type="signal peptide" evidence="1">
    <location>
        <begin position="1"/>
        <end position="21"/>
    </location>
</feature>
<reference evidence="2" key="1">
    <citation type="journal article" date="2020" name="Stud. Mycol.">
        <title>101 Dothideomycetes genomes: a test case for predicting lifestyles and emergence of pathogens.</title>
        <authorList>
            <person name="Haridas S."/>
            <person name="Albert R."/>
            <person name="Binder M."/>
            <person name="Bloem J."/>
            <person name="Labutti K."/>
            <person name="Salamov A."/>
            <person name="Andreopoulos B."/>
            <person name="Baker S."/>
            <person name="Barry K."/>
            <person name="Bills G."/>
            <person name="Bluhm B."/>
            <person name="Cannon C."/>
            <person name="Castanera R."/>
            <person name="Culley D."/>
            <person name="Daum C."/>
            <person name="Ezra D."/>
            <person name="Gonzalez J."/>
            <person name="Henrissat B."/>
            <person name="Kuo A."/>
            <person name="Liang C."/>
            <person name="Lipzen A."/>
            <person name="Lutzoni F."/>
            <person name="Magnuson J."/>
            <person name="Mondo S."/>
            <person name="Nolan M."/>
            <person name="Ohm R."/>
            <person name="Pangilinan J."/>
            <person name="Park H.-J."/>
            <person name="Ramirez L."/>
            <person name="Alfaro M."/>
            <person name="Sun H."/>
            <person name="Tritt A."/>
            <person name="Yoshinaga Y."/>
            <person name="Zwiers L.-H."/>
            <person name="Turgeon B."/>
            <person name="Goodwin S."/>
            <person name="Spatafora J."/>
            <person name="Crous P."/>
            <person name="Grigoriev I."/>
        </authorList>
    </citation>
    <scope>NUCLEOTIDE SEQUENCE</scope>
    <source>
        <strain evidence="2">CBS 122367</strain>
    </source>
</reference>
<keyword evidence="1" id="KW-0732">Signal</keyword>
<name>A0A6G1ICP5_9PLEO</name>
<dbReference type="AlphaFoldDB" id="A0A6G1ICP5"/>
<dbReference type="EMBL" id="MU005642">
    <property type="protein sequence ID" value="KAF2676007.1"/>
    <property type="molecule type" value="Genomic_DNA"/>
</dbReference>
<accession>A0A6G1ICP5</accession>
<feature type="chain" id="PRO_5026266638" evidence="1">
    <location>
        <begin position="22"/>
        <end position="131"/>
    </location>
</feature>
<evidence type="ECO:0000256" key="1">
    <source>
        <dbReference type="SAM" id="SignalP"/>
    </source>
</evidence>
<gene>
    <name evidence="2" type="ORF">K458DRAFT_425100</name>
</gene>
<evidence type="ECO:0000313" key="3">
    <source>
        <dbReference type="Proteomes" id="UP000799291"/>
    </source>
</evidence>
<dbReference type="OrthoDB" id="3774233at2759"/>
<organism evidence="2 3">
    <name type="scientific">Lentithecium fluviatile CBS 122367</name>
    <dbReference type="NCBI Taxonomy" id="1168545"/>
    <lineage>
        <taxon>Eukaryota</taxon>
        <taxon>Fungi</taxon>
        <taxon>Dikarya</taxon>
        <taxon>Ascomycota</taxon>
        <taxon>Pezizomycotina</taxon>
        <taxon>Dothideomycetes</taxon>
        <taxon>Pleosporomycetidae</taxon>
        <taxon>Pleosporales</taxon>
        <taxon>Massarineae</taxon>
        <taxon>Lentitheciaceae</taxon>
        <taxon>Lentithecium</taxon>
    </lineage>
</organism>
<keyword evidence="3" id="KW-1185">Reference proteome</keyword>
<evidence type="ECO:0000313" key="2">
    <source>
        <dbReference type="EMBL" id="KAF2676007.1"/>
    </source>
</evidence>
<protein>
    <submittedName>
        <fullName evidence="2">Uncharacterized protein</fullName>
    </submittedName>
</protein>
<sequence>MRCLASVVFFVALVLIGHATADDSVSADRIKVFLFGAVAFGLEVTVDMRNNTCHSLDNNLIDGMVKSVLVGGPDVSSVLSRDDGWYCVFYDNYACNGTETEMLVIPSGENNLKSSGWHTRVHGLQCINEGG</sequence>